<dbReference type="InterPro" id="IPR006638">
    <property type="entry name" value="Elp3/MiaA/NifB-like_rSAM"/>
</dbReference>
<dbReference type="InterPro" id="IPR034422">
    <property type="entry name" value="HydE/PylB-like"/>
</dbReference>
<dbReference type="SMART" id="SM00876">
    <property type="entry name" value="BATS"/>
    <property type="match status" value="1"/>
</dbReference>
<evidence type="ECO:0000256" key="2">
    <source>
        <dbReference type="ARBA" id="ARBA00022691"/>
    </source>
</evidence>
<comment type="cofactor">
    <cofactor evidence="6">
        <name>[2Fe-2S] cluster</name>
        <dbReference type="ChEBI" id="CHEBI:190135"/>
    </cofactor>
</comment>
<feature type="domain" description="Radical SAM core" evidence="9">
    <location>
        <begin position="51"/>
        <end position="273"/>
    </location>
</feature>
<dbReference type="InterPro" id="IPR058240">
    <property type="entry name" value="rSAM_sf"/>
</dbReference>
<gene>
    <name evidence="10" type="primary">hydE</name>
    <name evidence="10" type="ORF">H8706_10290</name>
</gene>
<evidence type="ECO:0000256" key="3">
    <source>
        <dbReference type="ARBA" id="ARBA00022723"/>
    </source>
</evidence>
<protein>
    <submittedName>
        <fullName evidence="10">[FeFe] hydrogenase H-cluster radical SAM maturase HydE</fullName>
    </submittedName>
</protein>
<dbReference type="RefSeq" id="WP_262432561.1">
    <property type="nucleotide sequence ID" value="NZ_JACRTE010000018.1"/>
</dbReference>
<keyword evidence="1 7" id="KW-0004">4Fe-4S</keyword>
<feature type="binding site" evidence="8">
    <location>
        <position position="185"/>
    </location>
    <ligand>
        <name>S-adenosyl-L-methionine</name>
        <dbReference type="ChEBI" id="CHEBI:59789"/>
    </ligand>
</feature>
<dbReference type="CDD" id="cd01335">
    <property type="entry name" value="Radical_SAM"/>
    <property type="match status" value="1"/>
</dbReference>
<dbReference type="InterPro" id="IPR013785">
    <property type="entry name" value="Aldolase_TIM"/>
</dbReference>
<evidence type="ECO:0000256" key="8">
    <source>
        <dbReference type="PIRSR" id="PIRSR004762-2"/>
    </source>
</evidence>
<feature type="binding site" evidence="7">
    <location>
        <position position="69"/>
    </location>
    <ligand>
        <name>[4Fe-4S] cluster</name>
        <dbReference type="ChEBI" id="CHEBI:49883"/>
        <note>4Fe-4S-S-AdoMet</note>
    </ligand>
</feature>
<dbReference type="SFLD" id="SFLDG01280">
    <property type="entry name" value="HydE/PylB-like"/>
    <property type="match status" value="1"/>
</dbReference>
<dbReference type="InterPro" id="IPR024021">
    <property type="entry name" value="FeFe-hyd_HydE_rSAM"/>
</dbReference>
<keyword evidence="4 7" id="KW-0408">Iron</keyword>
<sequence>MNTEISKAAVDALVKNKNLTDGEFKALLQTGEFDGYLFECADKVRREHYGDEVYIRGLIEISNYCKNNCYYCGIRAGNGNAERYRLTKDDILSCAKEGYRLGFRTFVLQGGEDMFFTDEVICDIVSGIKKEYPDCAVTLSLGEKSFDSYKKYYDAGADRYLLRHETANNEHYSKLHPESMSLENRKQCLYNLKKIGYQTGSGFMVGSPYQTYETLIEDLRFLQDLKPDMIGIGPYITHKDTPFKNFESGSLCLTLRLVAILRLMFPYVLLPSTTALGTIHPQGREMGLKAGANVVMPNLSPTSVRKLYTLYDNKICTGDEAAQCIECLKRRVESAGYRIVTDVGNVKK</sequence>
<evidence type="ECO:0000256" key="1">
    <source>
        <dbReference type="ARBA" id="ARBA00022485"/>
    </source>
</evidence>
<dbReference type="GO" id="GO:0044272">
    <property type="term" value="P:sulfur compound biosynthetic process"/>
    <property type="evidence" value="ECO:0007669"/>
    <property type="project" value="UniProtKB-ARBA"/>
</dbReference>
<dbReference type="InterPro" id="IPR007197">
    <property type="entry name" value="rSAM"/>
</dbReference>
<keyword evidence="3" id="KW-0479">Metal-binding</keyword>
<dbReference type="NCBIfam" id="TIGR03956">
    <property type="entry name" value="rSAM_HydE"/>
    <property type="match status" value="1"/>
</dbReference>
<keyword evidence="11" id="KW-1185">Reference proteome</keyword>
<feature type="binding site" evidence="8">
    <location>
        <position position="140"/>
    </location>
    <ligand>
        <name>(3R)-3-methyl-D-ornithine</name>
        <dbReference type="ChEBI" id="CHEBI:64642"/>
    </ligand>
</feature>
<dbReference type="SFLD" id="SFLDG01060">
    <property type="entry name" value="BATS_domain_containing"/>
    <property type="match status" value="1"/>
</dbReference>
<dbReference type="Proteomes" id="UP000647416">
    <property type="component" value="Unassembled WGS sequence"/>
</dbReference>
<evidence type="ECO:0000256" key="7">
    <source>
        <dbReference type="PIRSR" id="PIRSR004762-1"/>
    </source>
</evidence>
<dbReference type="GO" id="GO:0016740">
    <property type="term" value="F:transferase activity"/>
    <property type="evidence" value="ECO:0007669"/>
    <property type="project" value="TreeGrafter"/>
</dbReference>
<dbReference type="PANTHER" id="PTHR43726:SF1">
    <property type="entry name" value="BIOTIN SYNTHASE"/>
    <property type="match status" value="1"/>
</dbReference>
<name>A0A926FAC6_9FIRM</name>
<dbReference type="SMART" id="SM00729">
    <property type="entry name" value="Elp3"/>
    <property type="match status" value="1"/>
</dbReference>
<keyword evidence="2 7" id="KW-0949">S-adenosyl-L-methionine</keyword>
<evidence type="ECO:0000313" key="10">
    <source>
        <dbReference type="EMBL" id="MBC8597248.1"/>
    </source>
</evidence>
<dbReference type="SFLD" id="SFLDF00348">
    <property type="entry name" value="FeFe_hydrogenase_maturase_(Hyd"/>
    <property type="match status" value="1"/>
</dbReference>
<dbReference type="GO" id="GO:0046872">
    <property type="term" value="F:metal ion binding"/>
    <property type="evidence" value="ECO:0007669"/>
    <property type="project" value="UniProtKB-KW"/>
</dbReference>
<dbReference type="AlphaFoldDB" id="A0A926FAC6"/>
<dbReference type="SFLD" id="SFLDS00029">
    <property type="entry name" value="Radical_SAM"/>
    <property type="match status" value="1"/>
</dbReference>
<feature type="binding site" evidence="8">
    <location>
        <position position="165"/>
    </location>
    <ligand>
        <name>S-adenosyl-L-methionine</name>
        <dbReference type="ChEBI" id="CHEBI:59789"/>
    </ligand>
</feature>
<dbReference type="EMBL" id="JACRTE010000018">
    <property type="protein sequence ID" value="MBC8597248.1"/>
    <property type="molecule type" value="Genomic_DNA"/>
</dbReference>
<keyword evidence="5 7" id="KW-0411">Iron-sulfur</keyword>
<dbReference type="Pfam" id="PF04055">
    <property type="entry name" value="Radical_SAM"/>
    <property type="match status" value="1"/>
</dbReference>
<dbReference type="PANTHER" id="PTHR43726">
    <property type="entry name" value="3-METHYLORNITHINE SYNTHASE"/>
    <property type="match status" value="1"/>
</dbReference>
<evidence type="ECO:0000256" key="4">
    <source>
        <dbReference type="ARBA" id="ARBA00023004"/>
    </source>
</evidence>
<feature type="binding site" evidence="7">
    <location>
        <position position="65"/>
    </location>
    <ligand>
        <name>[4Fe-4S] cluster</name>
        <dbReference type="ChEBI" id="CHEBI:49883"/>
        <note>4Fe-4S-S-AdoMet</note>
    </ligand>
</feature>
<dbReference type="SUPFAM" id="SSF102114">
    <property type="entry name" value="Radical SAM enzymes"/>
    <property type="match status" value="1"/>
</dbReference>
<organism evidence="10 11">
    <name type="scientific">Qingrenia yutianensis</name>
    <dbReference type="NCBI Taxonomy" id="2763676"/>
    <lineage>
        <taxon>Bacteria</taxon>
        <taxon>Bacillati</taxon>
        <taxon>Bacillota</taxon>
        <taxon>Clostridia</taxon>
        <taxon>Eubacteriales</taxon>
        <taxon>Oscillospiraceae</taxon>
        <taxon>Qingrenia</taxon>
    </lineage>
</organism>
<comment type="cofactor">
    <cofactor evidence="7">
        <name>[4Fe-4S] cluster</name>
        <dbReference type="ChEBI" id="CHEBI:49883"/>
    </cofactor>
    <text evidence="7">Binds 1 [4Fe-4S] cluster. The cluster is coordinated with 3 cysteines and an exchangeable S-adenosyl-L-methionine.</text>
</comment>
<evidence type="ECO:0000259" key="9">
    <source>
        <dbReference type="PROSITE" id="PS51918"/>
    </source>
</evidence>
<proteinExistence type="predicted"/>
<feature type="binding site" evidence="7">
    <location>
        <position position="72"/>
    </location>
    <ligand>
        <name>[4Fe-4S] cluster</name>
        <dbReference type="ChEBI" id="CHEBI:49883"/>
        <note>4Fe-4S-S-AdoMet</note>
    </ligand>
</feature>
<dbReference type="PIRSF" id="PIRSF004762">
    <property type="entry name" value="CHP00423"/>
    <property type="match status" value="1"/>
</dbReference>
<accession>A0A926FAC6</accession>
<dbReference type="InterPro" id="IPR010722">
    <property type="entry name" value="BATS_dom"/>
</dbReference>
<evidence type="ECO:0000256" key="5">
    <source>
        <dbReference type="ARBA" id="ARBA00023014"/>
    </source>
</evidence>
<evidence type="ECO:0000256" key="6">
    <source>
        <dbReference type="ARBA" id="ARBA00034078"/>
    </source>
</evidence>
<comment type="caution">
    <text evidence="10">The sequence shown here is derived from an EMBL/GenBank/DDBJ whole genome shotgun (WGS) entry which is preliminary data.</text>
</comment>
<reference evidence="10" key="1">
    <citation type="submission" date="2020-08" db="EMBL/GenBank/DDBJ databases">
        <title>Genome public.</title>
        <authorList>
            <person name="Liu C."/>
            <person name="Sun Q."/>
        </authorList>
    </citation>
    <scope>NUCLEOTIDE SEQUENCE</scope>
    <source>
        <strain evidence="10">NSJ-50</strain>
    </source>
</reference>
<dbReference type="PROSITE" id="PS51918">
    <property type="entry name" value="RADICAL_SAM"/>
    <property type="match status" value="1"/>
</dbReference>
<evidence type="ECO:0000313" key="11">
    <source>
        <dbReference type="Proteomes" id="UP000647416"/>
    </source>
</evidence>
<dbReference type="GO" id="GO:0042364">
    <property type="term" value="P:water-soluble vitamin biosynthetic process"/>
    <property type="evidence" value="ECO:0007669"/>
    <property type="project" value="UniProtKB-ARBA"/>
</dbReference>
<dbReference type="GO" id="GO:0051539">
    <property type="term" value="F:4 iron, 4 sulfur cluster binding"/>
    <property type="evidence" value="ECO:0007669"/>
    <property type="project" value="UniProtKB-KW"/>
</dbReference>
<dbReference type="Gene3D" id="3.20.20.70">
    <property type="entry name" value="Aldolase class I"/>
    <property type="match status" value="1"/>
</dbReference>